<dbReference type="InterPro" id="IPR029058">
    <property type="entry name" value="AB_hydrolase_fold"/>
</dbReference>
<dbReference type="Proteomes" id="UP000676336">
    <property type="component" value="Unassembled WGS sequence"/>
</dbReference>
<dbReference type="AlphaFoldDB" id="A0A820EHR9"/>
<feature type="non-terminal residue" evidence="1">
    <location>
        <position position="1"/>
    </location>
</feature>
<evidence type="ECO:0000313" key="2">
    <source>
        <dbReference type="EMBL" id="CAF5226040.1"/>
    </source>
</evidence>
<accession>A0A820EHR9</accession>
<dbReference type="EMBL" id="CAJOBI010360726">
    <property type="protein sequence ID" value="CAF5226040.1"/>
    <property type="molecule type" value="Genomic_DNA"/>
</dbReference>
<dbReference type="Gene3D" id="2.130.10.120">
    <property type="entry name" value="Prolyl oligopeptidase, N-terminal domain"/>
    <property type="match status" value="1"/>
</dbReference>
<protein>
    <submittedName>
        <fullName evidence="1">Uncharacterized protein</fullName>
    </submittedName>
</protein>
<proteinExistence type="predicted"/>
<name>A0A820EHR9_9BILA</name>
<comment type="caution">
    <text evidence="1">The sequence shown here is derived from an EMBL/GenBank/DDBJ whole genome shotgun (WGS) entry which is preliminary data.</text>
</comment>
<evidence type="ECO:0000313" key="3">
    <source>
        <dbReference type="Proteomes" id="UP000663842"/>
    </source>
</evidence>
<organism evidence="1 3">
    <name type="scientific">Rotaria magnacalcarata</name>
    <dbReference type="NCBI Taxonomy" id="392030"/>
    <lineage>
        <taxon>Eukaryota</taxon>
        <taxon>Metazoa</taxon>
        <taxon>Spiralia</taxon>
        <taxon>Gnathifera</taxon>
        <taxon>Rotifera</taxon>
        <taxon>Eurotatoria</taxon>
        <taxon>Bdelloidea</taxon>
        <taxon>Philodinida</taxon>
        <taxon>Philodinidae</taxon>
        <taxon>Rotaria</taxon>
    </lineage>
</organism>
<reference evidence="1" key="1">
    <citation type="submission" date="2021-02" db="EMBL/GenBank/DDBJ databases">
        <authorList>
            <person name="Nowell W R."/>
        </authorList>
    </citation>
    <scope>NUCLEOTIDE SEQUENCE</scope>
</reference>
<dbReference type="EMBL" id="CAJOBF010008131">
    <property type="protein sequence ID" value="CAF4248920.1"/>
    <property type="molecule type" value="Genomic_DNA"/>
</dbReference>
<dbReference type="Gene3D" id="3.40.50.1820">
    <property type="entry name" value="alpha/beta hydrolase"/>
    <property type="match status" value="1"/>
</dbReference>
<gene>
    <name evidence="2" type="ORF">SMN809_LOCUS84605</name>
    <name evidence="1" type="ORF">UXM345_LOCUS30614</name>
</gene>
<sequence>GDRHESEIFIRLESFLSPTTIYTCDLAQSLGTSLTVFKTIAFQGADLNALTIEQIFVDSNGLDP</sequence>
<dbReference type="Proteomes" id="UP000663842">
    <property type="component" value="Unassembled WGS sequence"/>
</dbReference>
<evidence type="ECO:0000313" key="1">
    <source>
        <dbReference type="EMBL" id="CAF4248920.1"/>
    </source>
</evidence>